<proteinExistence type="predicted"/>
<dbReference type="Proteomes" id="UP000224902">
    <property type="component" value="Segment"/>
</dbReference>
<evidence type="ECO:0000313" key="3">
    <source>
        <dbReference type="Proteomes" id="UP000224902"/>
    </source>
</evidence>
<evidence type="ECO:0000259" key="1">
    <source>
        <dbReference type="Pfam" id="PF24254"/>
    </source>
</evidence>
<dbReference type="Pfam" id="PF24254">
    <property type="entry name" value="DUF7455"/>
    <property type="match status" value="1"/>
</dbReference>
<organism evidence="2 3">
    <name type="scientific">Rhodococcus phage Weasels2</name>
    <dbReference type="NCBI Taxonomy" id="1897437"/>
    <lineage>
        <taxon>Viruses</taxon>
        <taxon>Duplodnaviria</taxon>
        <taxon>Heunggongvirae</taxon>
        <taxon>Uroviricota</taxon>
        <taxon>Caudoviricetes</taxon>
        <taxon>Weaselvirus</taxon>
        <taxon>Weaselvirus weasel</taxon>
    </lineage>
</organism>
<feature type="domain" description="DUF7455" evidence="1">
    <location>
        <begin position="26"/>
        <end position="74"/>
    </location>
</feature>
<name>A0A1I9SAG4_9CAUD</name>
<keyword evidence="3" id="KW-1185">Reference proteome</keyword>
<accession>A0A1I9SAG4</accession>
<reference evidence="3" key="1">
    <citation type="submission" date="2016-08" db="EMBL/GenBank/DDBJ databases">
        <authorList>
            <person name="Seilhamer J.J."/>
        </authorList>
    </citation>
    <scope>NUCLEOTIDE SEQUENCE [LARGE SCALE GENOMIC DNA]</scope>
</reference>
<dbReference type="EMBL" id="KX774321">
    <property type="protein sequence ID" value="AOZ63770.1"/>
    <property type="molecule type" value="Genomic_DNA"/>
</dbReference>
<evidence type="ECO:0000313" key="2">
    <source>
        <dbReference type="EMBL" id="AOZ63770.1"/>
    </source>
</evidence>
<gene>
    <name evidence="2" type="ORF">SEA_WEASELS2_192</name>
</gene>
<protein>
    <recommendedName>
        <fullName evidence="1">DUF7455 domain-containing protein</fullName>
    </recommendedName>
</protein>
<sequence length="89" mass="10295">MSIETQEVSFNEEAVIDFDWSAAGRKACDVCQHRAYVRTYKDQSVLFFCGHHYRHHELALVSGAWNIDDQTAKLRKEVEDMKKPSGDTF</sequence>
<dbReference type="InterPro" id="IPR055878">
    <property type="entry name" value="DUF7455"/>
</dbReference>